<dbReference type="InterPro" id="IPR016181">
    <property type="entry name" value="Acyl_CoA_acyltransferase"/>
</dbReference>
<proteinExistence type="predicted"/>
<dbReference type="PANTHER" id="PTHR13947">
    <property type="entry name" value="GNAT FAMILY N-ACETYLTRANSFERASE"/>
    <property type="match status" value="1"/>
</dbReference>
<dbReference type="InterPro" id="IPR050769">
    <property type="entry name" value="NAT_camello-type"/>
</dbReference>
<dbReference type="EMBL" id="MAYH01000045">
    <property type="protein sequence ID" value="OCA69296.1"/>
    <property type="molecule type" value="Genomic_DNA"/>
</dbReference>
<evidence type="ECO:0000256" key="1">
    <source>
        <dbReference type="ARBA" id="ARBA00022679"/>
    </source>
</evidence>
<accession>A0A1B8ZCN0</accession>
<evidence type="ECO:0000313" key="4">
    <source>
        <dbReference type="Proteomes" id="UP000092651"/>
    </source>
</evidence>
<comment type="caution">
    <text evidence="3">The sequence shown here is derived from an EMBL/GenBank/DDBJ whole genome shotgun (WGS) entry which is preliminary data.</text>
</comment>
<dbReference type="OrthoDB" id="1431064at2"/>
<dbReference type="InterPro" id="IPR000182">
    <property type="entry name" value="GNAT_dom"/>
</dbReference>
<dbReference type="Proteomes" id="UP000092651">
    <property type="component" value="Unassembled WGS sequence"/>
</dbReference>
<keyword evidence="1" id="KW-0808">Transferase</keyword>
<dbReference type="CDD" id="cd04301">
    <property type="entry name" value="NAT_SF"/>
    <property type="match status" value="1"/>
</dbReference>
<dbReference type="AlphaFoldDB" id="A0A1B8ZCN0"/>
<gene>
    <name evidence="3" type="ORF">BBI01_14155</name>
</gene>
<name>A0A1B8ZCN0_9FLAO</name>
<dbReference type="PANTHER" id="PTHR13947:SF37">
    <property type="entry name" value="LD18367P"/>
    <property type="match status" value="1"/>
</dbReference>
<protein>
    <submittedName>
        <fullName evidence="3">MarR family transcriptional regulator</fullName>
    </submittedName>
</protein>
<feature type="domain" description="N-acetyltransferase" evidence="2">
    <location>
        <begin position="19"/>
        <end position="160"/>
    </location>
</feature>
<dbReference type="GO" id="GO:0008080">
    <property type="term" value="F:N-acetyltransferase activity"/>
    <property type="evidence" value="ECO:0007669"/>
    <property type="project" value="InterPro"/>
</dbReference>
<dbReference type="Pfam" id="PF00583">
    <property type="entry name" value="Acetyltransf_1"/>
    <property type="match status" value="1"/>
</dbReference>
<dbReference type="PROSITE" id="PS51186">
    <property type="entry name" value="GNAT"/>
    <property type="match status" value="1"/>
</dbReference>
<keyword evidence="4" id="KW-1185">Reference proteome</keyword>
<organism evidence="3 4">
    <name type="scientific">Chryseobacterium artocarpi</name>
    <dbReference type="NCBI Taxonomy" id="1414727"/>
    <lineage>
        <taxon>Bacteria</taxon>
        <taxon>Pseudomonadati</taxon>
        <taxon>Bacteroidota</taxon>
        <taxon>Flavobacteriia</taxon>
        <taxon>Flavobacteriales</taxon>
        <taxon>Weeksellaceae</taxon>
        <taxon>Chryseobacterium group</taxon>
        <taxon>Chryseobacterium</taxon>
    </lineage>
</organism>
<dbReference type="Gene3D" id="3.40.630.30">
    <property type="match status" value="1"/>
</dbReference>
<evidence type="ECO:0000259" key="2">
    <source>
        <dbReference type="PROSITE" id="PS51186"/>
    </source>
</evidence>
<sequence>MSDINNEVKIIAYEPQYKEAFKTLNEEWIKTFFVMEASDYKLLDNPEEHILNKGGHIAFALLNGEPVGTCALVKANEDPLAFELSKMAVSPKAQGKKIGYLLGNALIEKARELKAEKVFLETNSILVPAIKLYEKLGFKHTPITNPGYDRVDVQMELDLTS</sequence>
<dbReference type="SUPFAM" id="SSF55729">
    <property type="entry name" value="Acyl-CoA N-acyltransferases (Nat)"/>
    <property type="match status" value="1"/>
</dbReference>
<evidence type="ECO:0000313" key="3">
    <source>
        <dbReference type="EMBL" id="OCA69296.1"/>
    </source>
</evidence>
<reference evidence="3 4" key="1">
    <citation type="submission" date="2016-07" db="EMBL/GenBank/DDBJ databases">
        <authorList>
            <person name="Jeong J.-J."/>
            <person name="Kim D.W."/>
            <person name="Sang M.K."/>
            <person name="Choi I.-G."/>
            <person name="Kim K.D."/>
        </authorList>
    </citation>
    <scope>NUCLEOTIDE SEQUENCE [LARGE SCALE GENOMIC DNA]</scope>
    <source>
        <strain evidence="3 4">UTM-3</strain>
    </source>
</reference>
<dbReference type="RefSeq" id="WP_065395484.1">
    <property type="nucleotide sequence ID" value="NZ_MAYH01000045.1"/>
</dbReference>